<protein>
    <submittedName>
        <fullName evidence="2">Class I SAM-dependent methyltransferase</fullName>
    </submittedName>
</protein>
<dbReference type="AlphaFoldDB" id="A0A540W2K7"/>
<dbReference type="OrthoDB" id="474235at2"/>
<organism evidence="2 3">
    <name type="scientific">Kitasatospora acidiphila</name>
    <dbReference type="NCBI Taxonomy" id="2567942"/>
    <lineage>
        <taxon>Bacteria</taxon>
        <taxon>Bacillati</taxon>
        <taxon>Actinomycetota</taxon>
        <taxon>Actinomycetes</taxon>
        <taxon>Kitasatosporales</taxon>
        <taxon>Streptomycetaceae</taxon>
        <taxon>Kitasatospora</taxon>
    </lineage>
</organism>
<keyword evidence="3" id="KW-1185">Reference proteome</keyword>
<dbReference type="InterPro" id="IPR029063">
    <property type="entry name" value="SAM-dependent_MTases_sf"/>
</dbReference>
<accession>A0A540W2K7</accession>
<evidence type="ECO:0000313" key="2">
    <source>
        <dbReference type="EMBL" id="TQF03222.1"/>
    </source>
</evidence>
<evidence type="ECO:0000259" key="1">
    <source>
        <dbReference type="Pfam" id="PF08242"/>
    </source>
</evidence>
<dbReference type="Proteomes" id="UP000319103">
    <property type="component" value="Unassembled WGS sequence"/>
</dbReference>
<keyword evidence="2" id="KW-0489">Methyltransferase</keyword>
<sequence>MDSNDRARLARFTHAHHPICAPLSDDSVTALLGRAVTTGQERILDLGCGEGAWLLRALAAHPDVTADGVDINAGGLTAARQSAERLGVDRRLGLHHQPAAEFTAAHPYDLVFCVGSTHAFDGLLPTLTAARRHLAPGGRVLIGEGYWQREPDQAALDGFEATREDFDDLPTLVDKVMADGWVPVAGHQSTQAELDDYEWAWTGSLAEWALDNPSDPLAADAARLADEHRHGWLHGYRDTFGFVTMLLRRQD</sequence>
<dbReference type="CDD" id="cd02440">
    <property type="entry name" value="AdoMet_MTases"/>
    <property type="match status" value="1"/>
</dbReference>
<evidence type="ECO:0000313" key="3">
    <source>
        <dbReference type="Proteomes" id="UP000319103"/>
    </source>
</evidence>
<dbReference type="GO" id="GO:0008168">
    <property type="term" value="F:methyltransferase activity"/>
    <property type="evidence" value="ECO:0007669"/>
    <property type="project" value="UniProtKB-KW"/>
</dbReference>
<dbReference type="GO" id="GO:0032259">
    <property type="term" value="P:methylation"/>
    <property type="evidence" value="ECO:0007669"/>
    <property type="project" value="UniProtKB-KW"/>
</dbReference>
<dbReference type="RefSeq" id="WP_141633890.1">
    <property type="nucleotide sequence ID" value="NZ_VIGB01000003.1"/>
</dbReference>
<comment type="caution">
    <text evidence="2">The sequence shown here is derived from an EMBL/GenBank/DDBJ whole genome shotgun (WGS) entry which is preliminary data.</text>
</comment>
<dbReference type="PANTHER" id="PTHR43464">
    <property type="entry name" value="METHYLTRANSFERASE"/>
    <property type="match status" value="1"/>
</dbReference>
<dbReference type="Pfam" id="PF08242">
    <property type="entry name" value="Methyltransf_12"/>
    <property type="match status" value="1"/>
</dbReference>
<dbReference type="EMBL" id="VIGB01000003">
    <property type="protein sequence ID" value="TQF03222.1"/>
    <property type="molecule type" value="Genomic_DNA"/>
</dbReference>
<dbReference type="Gene3D" id="3.40.50.150">
    <property type="entry name" value="Vaccinia Virus protein VP39"/>
    <property type="match status" value="1"/>
</dbReference>
<name>A0A540W2K7_9ACTN</name>
<dbReference type="SUPFAM" id="SSF53335">
    <property type="entry name" value="S-adenosyl-L-methionine-dependent methyltransferases"/>
    <property type="match status" value="1"/>
</dbReference>
<dbReference type="InterPro" id="IPR013217">
    <property type="entry name" value="Methyltransf_12"/>
</dbReference>
<proteinExistence type="predicted"/>
<reference evidence="2 3" key="1">
    <citation type="submission" date="2019-06" db="EMBL/GenBank/DDBJ databases">
        <title>Description of Kitasatospora acidophila sp. nov. isolated from pine grove soil, and reclassification of Streptomyces novaecaesareae to Kitasatospora novaeceasareae comb. nov.</title>
        <authorList>
            <person name="Kim M.J."/>
        </authorList>
    </citation>
    <scope>NUCLEOTIDE SEQUENCE [LARGE SCALE GENOMIC DNA]</scope>
    <source>
        <strain evidence="2 3">MMS16-CNU292</strain>
    </source>
</reference>
<feature type="domain" description="Methyltransferase type 12" evidence="1">
    <location>
        <begin position="44"/>
        <end position="140"/>
    </location>
</feature>
<gene>
    <name evidence="2" type="ORF">E6W39_14425</name>
</gene>
<keyword evidence="2" id="KW-0808">Transferase</keyword>